<feature type="binding site" evidence="18">
    <location>
        <position position="351"/>
    </location>
    <ligand>
        <name>UDP-N-acetyl-alpha-D-glucosamine</name>
        <dbReference type="ChEBI" id="CHEBI:57705"/>
    </ligand>
</feature>
<evidence type="ECO:0000256" key="5">
    <source>
        <dbReference type="ARBA" id="ARBA00022679"/>
    </source>
</evidence>
<dbReference type="GO" id="GO:0019134">
    <property type="term" value="F:glucosamine-1-phosphate N-acetyltransferase activity"/>
    <property type="evidence" value="ECO:0007669"/>
    <property type="project" value="UniProtKB-UniRule"/>
</dbReference>
<dbReference type="PROSITE" id="PS00101">
    <property type="entry name" value="HEXAPEP_TRANSFERASES"/>
    <property type="match status" value="1"/>
</dbReference>
<feature type="binding site" evidence="18">
    <location>
        <position position="152"/>
    </location>
    <ligand>
        <name>UDP-N-acetyl-alpha-D-glucosamine</name>
        <dbReference type="ChEBI" id="CHEBI:57705"/>
    </ligand>
</feature>
<keyword evidence="14 18" id="KW-0961">Cell wall biogenesis/degradation</keyword>
<dbReference type="InterPro" id="IPR029044">
    <property type="entry name" value="Nucleotide-diphossugar_trans"/>
</dbReference>
<dbReference type="EMBL" id="FMJC01000002">
    <property type="protein sequence ID" value="SCM74131.1"/>
    <property type="molecule type" value="Genomic_DNA"/>
</dbReference>
<evidence type="ECO:0000256" key="4">
    <source>
        <dbReference type="ARBA" id="ARBA00022490"/>
    </source>
</evidence>
<dbReference type="InterPro" id="IPR025877">
    <property type="entry name" value="MobA-like_NTP_Trfase"/>
</dbReference>
<dbReference type="GO" id="GO:0000902">
    <property type="term" value="P:cell morphogenesis"/>
    <property type="evidence" value="ECO:0007669"/>
    <property type="project" value="UniProtKB-UniRule"/>
</dbReference>
<dbReference type="GO" id="GO:0009245">
    <property type="term" value="P:lipid A biosynthetic process"/>
    <property type="evidence" value="ECO:0007669"/>
    <property type="project" value="UniProtKB-UniRule"/>
</dbReference>
<feature type="binding site" evidence="18">
    <location>
        <position position="138"/>
    </location>
    <ligand>
        <name>UDP-N-acetyl-alpha-D-glucosamine</name>
        <dbReference type="ChEBI" id="CHEBI:57705"/>
    </ligand>
</feature>
<dbReference type="NCBIfam" id="NF010936">
    <property type="entry name" value="PRK14356.1"/>
    <property type="match status" value="1"/>
</dbReference>
<evidence type="ECO:0000256" key="18">
    <source>
        <dbReference type="HAMAP-Rule" id="MF_01631"/>
    </source>
</evidence>
<dbReference type="SUPFAM" id="SSF51161">
    <property type="entry name" value="Trimeric LpxA-like enzymes"/>
    <property type="match status" value="1"/>
</dbReference>
<comment type="similarity">
    <text evidence="2 18">In the C-terminal section; belongs to the transferase hexapeptide repeat family.</text>
</comment>
<proteinExistence type="inferred from homology"/>
<evidence type="ECO:0000259" key="19">
    <source>
        <dbReference type="Pfam" id="PF12804"/>
    </source>
</evidence>
<feature type="binding site" evidence="18">
    <location>
        <position position="103"/>
    </location>
    <ligand>
        <name>Mg(2+)</name>
        <dbReference type="ChEBI" id="CHEBI:18420"/>
    </ligand>
</feature>
<reference evidence="20" key="1">
    <citation type="submission" date="2016-08" db="EMBL/GenBank/DDBJ databases">
        <authorList>
            <person name="Seilhamer J.J."/>
        </authorList>
    </citation>
    <scope>NUCLEOTIDE SEQUENCE</scope>
    <source>
        <strain evidence="20">86-1</strain>
    </source>
</reference>
<dbReference type="SUPFAM" id="SSF53448">
    <property type="entry name" value="Nucleotide-diphospho-sugar transferases"/>
    <property type="match status" value="1"/>
</dbReference>
<accession>A0A212L987</accession>
<dbReference type="UniPathway" id="UPA00113">
    <property type="reaction ID" value="UER00532"/>
</dbReference>
<feature type="binding site" evidence="18">
    <location>
        <position position="366"/>
    </location>
    <ligand>
        <name>UDP-N-acetyl-alpha-D-glucosamine</name>
        <dbReference type="ChEBI" id="CHEBI:57705"/>
    </ligand>
</feature>
<dbReference type="GO" id="GO:0009252">
    <property type="term" value="P:peptidoglycan biosynthetic process"/>
    <property type="evidence" value="ECO:0007669"/>
    <property type="project" value="UniProtKB-UniRule"/>
</dbReference>
<keyword evidence="13 18" id="KW-0012">Acyltransferase</keyword>
<evidence type="ECO:0000313" key="20">
    <source>
        <dbReference type="EMBL" id="SCM74131.1"/>
    </source>
</evidence>
<evidence type="ECO:0000256" key="1">
    <source>
        <dbReference type="ARBA" id="ARBA00004496"/>
    </source>
</evidence>
<evidence type="ECO:0000256" key="6">
    <source>
        <dbReference type="ARBA" id="ARBA00022695"/>
    </source>
</evidence>
<keyword evidence="9 18" id="KW-0460">Magnesium</keyword>
<evidence type="ECO:0000256" key="10">
    <source>
        <dbReference type="ARBA" id="ARBA00022960"/>
    </source>
</evidence>
<feature type="binding site" evidence="18">
    <location>
        <position position="333"/>
    </location>
    <ligand>
        <name>UDP-N-acetyl-alpha-D-glucosamine</name>
        <dbReference type="ChEBI" id="CHEBI:57705"/>
    </ligand>
</feature>
<dbReference type="InterPro" id="IPR018357">
    <property type="entry name" value="Hexapep_transf_CS"/>
</dbReference>
<comment type="pathway">
    <text evidence="18">Bacterial outer membrane biogenesis; LPS lipid A biosynthesis.</text>
</comment>
<keyword evidence="11 18" id="KW-0573">Peptidoglycan synthesis</keyword>
<evidence type="ECO:0000256" key="3">
    <source>
        <dbReference type="ARBA" id="ARBA00007947"/>
    </source>
</evidence>
<comment type="catalytic activity">
    <reaction evidence="15 18">
        <text>alpha-D-glucosamine 1-phosphate + acetyl-CoA = N-acetyl-alpha-D-glucosamine 1-phosphate + CoA + H(+)</text>
        <dbReference type="Rhea" id="RHEA:13725"/>
        <dbReference type="ChEBI" id="CHEBI:15378"/>
        <dbReference type="ChEBI" id="CHEBI:57287"/>
        <dbReference type="ChEBI" id="CHEBI:57288"/>
        <dbReference type="ChEBI" id="CHEBI:57776"/>
        <dbReference type="ChEBI" id="CHEBI:58516"/>
        <dbReference type="EC" id="2.3.1.157"/>
    </reaction>
</comment>
<feature type="region of interest" description="Linker" evidence="18">
    <location>
        <begin position="230"/>
        <end position="250"/>
    </location>
</feature>
<feature type="binding site" evidence="18">
    <location>
        <position position="377"/>
    </location>
    <ligand>
        <name>UDP-N-acetyl-alpha-D-glucosamine</name>
        <dbReference type="ChEBI" id="CHEBI:57705"/>
    </ligand>
</feature>
<dbReference type="HAMAP" id="MF_01631">
    <property type="entry name" value="GlmU"/>
    <property type="match status" value="1"/>
</dbReference>
<comment type="subunit">
    <text evidence="18">Homotrimer.</text>
</comment>
<keyword evidence="6 18" id="KW-0548">Nucleotidyltransferase</keyword>
<gene>
    <name evidence="18 20" type="primary">glmU</name>
    <name evidence="20" type="ORF">KL86DES1_21750</name>
</gene>
<dbReference type="NCBIfam" id="TIGR01173">
    <property type="entry name" value="glmU"/>
    <property type="match status" value="1"/>
</dbReference>
<evidence type="ECO:0000256" key="14">
    <source>
        <dbReference type="ARBA" id="ARBA00023316"/>
    </source>
</evidence>
<dbReference type="InterPro" id="IPR005882">
    <property type="entry name" value="Bifunctional_GlmU"/>
</dbReference>
<evidence type="ECO:0000256" key="2">
    <source>
        <dbReference type="ARBA" id="ARBA00007707"/>
    </source>
</evidence>
<evidence type="ECO:0000256" key="9">
    <source>
        <dbReference type="ARBA" id="ARBA00022842"/>
    </source>
</evidence>
<sequence>MPKNAALILAAGKGTRMHSDKPKVLQTMLGEPMLASVLAALRPVFAEDVWIVTGHKAEMVQAAFPDASFVLQKQQLGTGHALIQALPTLVAAGCTHLLVVNGDAPLLSESLVRQFLAEAVGADLAFATIELDNPGAYGRVVRQGEDVRAIVEAKDYDPSLYGPPTNEVNAGMYYCALNAVESLLPRIGKANKSGEYYITDLVGLAVAEKYNVLGVRCGRDDGLMGVNSPLELERMEETLRERRVRDLLASGVIIHAAASVRVGLLAEVEPGVELTGPCEIYGHSRILRGASVASHCVIRDSVVSNGAQIRSFSHLEGAHVGDDALVGPYARLRPGAVLESQSHVGNFVELKKTRLGRGAKANHLSYLGDADVGAGSNIGAGTITCNYDGKNKHVTKIGQRAFIGSNTALVAPVSVGDDALVGAGSVITIDVPAGELGIAREKQKNLPRRKN</sequence>
<dbReference type="AlphaFoldDB" id="A0A212L987"/>
<keyword evidence="8 18" id="KW-0677">Repeat</keyword>
<keyword evidence="7 18" id="KW-0479">Metal-binding</keyword>
<feature type="binding site" evidence="18">
    <location>
        <begin position="77"/>
        <end position="78"/>
    </location>
    <ligand>
        <name>UDP-N-acetyl-alpha-D-glucosamine</name>
        <dbReference type="ChEBI" id="CHEBI:57705"/>
    </ligand>
</feature>
<dbReference type="GO" id="GO:0008360">
    <property type="term" value="P:regulation of cell shape"/>
    <property type="evidence" value="ECO:0007669"/>
    <property type="project" value="UniProtKB-KW"/>
</dbReference>
<feature type="domain" description="MobA-like NTP transferase" evidence="19">
    <location>
        <begin position="6"/>
        <end position="129"/>
    </location>
</feature>
<dbReference type="InterPro" id="IPR050065">
    <property type="entry name" value="GlmU-like"/>
</dbReference>
<dbReference type="PANTHER" id="PTHR43584:SF3">
    <property type="entry name" value="BIFUNCTIONAL PROTEIN GLMU"/>
    <property type="match status" value="1"/>
</dbReference>
<dbReference type="GO" id="GO:0000287">
    <property type="term" value="F:magnesium ion binding"/>
    <property type="evidence" value="ECO:0007669"/>
    <property type="project" value="UniProtKB-UniRule"/>
</dbReference>
<dbReference type="RefSeq" id="WP_179981028.1">
    <property type="nucleotide sequence ID" value="NZ_LT608333.1"/>
</dbReference>
<dbReference type="InterPro" id="IPR011004">
    <property type="entry name" value="Trimer_LpxA-like_sf"/>
</dbReference>
<feature type="binding site" evidence="18">
    <location>
        <begin position="9"/>
        <end position="12"/>
    </location>
    <ligand>
        <name>UDP-N-acetyl-alpha-D-glucosamine</name>
        <dbReference type="ChEBI" id="CHEBI:57705"/>
    </ligand>
</feature>
<comment type="cofactor">
    <cofactor evidence="18">
        <name>Mg(2+)</name>
        <dbReference type="ChEBI" id="CHEBI:18420"/>
    </cofactor>
    <text evidence="18">Binds 1 Mg(2+) ion per subunit.</text>
</comment>
<feature type="binding site" evidence="18">
    <location>
        <position position="440"/>
    </location>
    <ligand>
        <name>acetyl-CoA</name>
        <dbReference type="ChEBI" id="CHEBI:57288"/>
    </ligand>
</feature>
<evidence type="ECO:0000256" key="7">
    <source>
        <dbReference type="ARBA" id="ARBA00022723"/>
    </source>
</evidence>
<feature type="binding site" evidence="18">
    <location>
        <position position="169"/>
    </location>
    <ligand>
        <name>UDP-N-acetyl-alpha-D-glucosamine</name>
        <dbReference type="ChEBI" id="CHEBI:57705"/>
    </ligand>
</feature>
<dbReference type="Pfam" id="PF12804">
    <property type="entry name" value="NTP_transf_3"/>
    <property type="match status" value="1"/>
</dbReference>
<feature type="binding site" evidence="18">
    <location>
        <position position="23"/>
    </location>
    <ligand>
        <name>UDP-N-acetyl-alpha-D-glucosamine</name>
        <dbReference type="ChEBI" id="CHEBI:57705"/>
    </ligand>
</feature>
<dbReference type="CDD" id="cd03353">
    <property type="entry name" value="LbH_GlmU_C"/>
    <property type="match status" value="1"/>
</dbReference>
<evidence type="ECO:0000256" key="17">
    <source>
        <dbReference type="ARBA" id="ARBA00049628"/>
    </source>
</evidence>
<dbReference type="CDD" id="cd02540">
    <property type="entry name" value="GT2_GlmU_N_bac"/>
    <property type="match status" value="1"/>
</dbReference>
<dbReference type="UniPathway" id="UPA00973"/>
<evidence type="ECO:0000256" key="16">
    <source>
        <dbReference type="ARBA" id="ARBA00048493"/>
    </source>
</evidence>
<feature type="binding site" evidence="18">
    <location>
        <position position="423"/>
    </location>
    <ligand>
        <name>acetyl-CoA</name>
        <dbReference type="ChEBI" id="CHEBI:57288"/>
    </ligand>
</feature>
<dbReference type="EC" id="2.3.1.157" evidence="18"/>
<dbReference type="Pfam" id="PF14602">
    <property type="entry name" value="Hexapep_2"/>
    <property type="match status" value="1"/>
</dbReference>
<dbReference type="GO" id="GO:0071555">
    <property type="term" value="P:cell wall organization"/>
    <property type="evidence" value="ECO:0007669"/>
    <property type="project" value="UniProtKB-KW"/>
</dbReference>
<dbReference type="InterPro" id="IPR038009">
    <property type="entry name" value="GlmU_C_LbH"/>
</dbReference>
<dbReference type="PANTHER" id="PTHR43584">
    <property type="entry name" value="NUCLEOTIDYL TRANSFERASE"/>
    <property type="match status" value="1"/>
</dbReference>
<evidence type="ECO:0000256" key="11">
    <source>
        <dbReference type="ARBA" id="ARBA00022984"/>
    </source>
</evidence>
<dbReference type="EC" id="2.7.7.23" evidence="18"/>
<comment type="catalytic activity">
    <reaction evidence="16 18">
        <text>N-acetyl-alpha-D-glucosamine 1-phosphate + UTP + H(+) = UDP-N-acetyl-alpha-D-glucosamine + diphosphate</text>
        <dbReference type="Rhea" id="RHEA:13509"/>
        <dbReference type="ChEBI" id="CHEBI:15378"/>
        <dbReference type="ChEBI" id="CHEBI:33019"/>
        <dbReference type="ChEBI" id="CHEBI:46398"/>
        <dbReference type="ChEBI" id="CHEBI:57705"/>
        <dbReference type="ChEBI" id="CHEBI:57776"/>
        <dbReference type="EC" id="2.7.7.23"/>
    </reaction>
</comment>
<evidence type="ECO:0000256" key="12">
    <source>
        <dbReference type="ARBA" id="ARBA00023268"/>
    </source>
</evidence>
<feature type="region of interest" description="N-acetyltransferase" evidence="18">
    <location>
        <begin position="251"/>
        <end position="451"/>
    </location>
</feature>
<feature type="binding site" evidence="18">
    <location>
        <position position="405"/>
    </location>
    <ligand>
        <name>acetyl-CoA</name>
        <dbReference type="ChEBI" id="CHEBI:57288"/>
    </ligand>
</feature>
<feature type="binding site" evidence="18">
    <location>
        <position position="72"/>
    </location>
    <ligand>
        <name>UDP-N-acetyl-alpha-D-glucosamine</name>
        <dbReference type="ChEBI" id="CHEBI:57705"/>
    </ligand>
</feature>
<comment type="pathway">
    <text evidence="18">Nucleotide-sugar biosynthesis; UDP-N-acetyl-alpha-D-glucosamine biosynthesis; UDP-N-acetyl-alpha-D-glucosamine from N-acetyl-alpha-D-glucosamine 1-phosphate: step 1/1.</text>
</comment>
<dbReference type="GO" id="GO:0016020">
    <property type="term" value="C:membrane"/>
    <property type="evidence" value="ECO:0007669"/>
    <property type="project" value="GOC"/>
</dbReference>
<keyword evidence="10 18" id="KW-0133">Cell shape</keyword>
<feature type="active site" description="Proton acceptor" evidence="18">
    <location>
        <position position="363"/>
    </location>
</feature>
<evidence type="ECO:0000256" key="8">
    <source>
        <dbReference type="ARBA" id="ARBA00022737"/>
    </source>
</evidence>
<keyword evidence="5 18" id="KW-0808">Transferase</keyword>
<comment type="similarity">
    <text evidence="3 18">In the N-terminal section; belongs to the N-acetylglucosamine-1-phosphate uridyltransferase family.</text>
</comment>
<comment type="function">
    <text evidence="17 18">Catalyzes the last two sequential reactions in the de novo biosynthetic pathway for UDP-N-acetylglucosamine (UDP-GlcNAc). The C-terminal domain catalyzes the transfer of acetyl group from acetyl coenzyme A to glucosamine-1-phosphate (GlcN-1-P) to produce N-acetylglucosamine-1-phosphate (GlcNAc-1-P), which is converted into UDP-GlcNAc by the transfer of uridine 5-monophosphate (from uridine 5-triphosphate), a reaction catalyzed by the N-terminal domain.</text>
</comment>
<dbReference type="GO" id="GO:0003977">
    <property type="term" value="F:UDP-N-acetylglucosamine diphosphorylase activity"/>
    <property type="evidence" value="ECO:0007669"/>
    <property type="project" value="UniProtKB-UniRule"/>
</dbReference>
<dbReference type="GO" id="GO:0005737">
    <property type="term" value="C:cytoplasm"/>
    <property type="evidence" value="ECO:0007669"/>
    <property type="project" value="UniProtKB-SubCell"/>
</dbReference>
<keyword evidence="12 18" id="KW-0511">Multifunctional enzyme</keyword>
<name>A0A212L987_9BACT</name>
<dbReference type="InterPro" id="IPR001451">
    <property type="entry name" value="Hexapep"/>
</dbReference>
<evidence type="ECO:0000256" key="13">
    <source>
        <dbReference type="ARBA" id="ARBA00023315"/>
    </source>
</evidence>
<comment type="subcellular location">
    <subcellularLocation>
        <location evidence="1 18">Cytoplasm</location>
    </subcellularLocation>
</comment>
<dbReference type="Gene3D" id="2.160.10.10">
    <property type="entry name" value="Hexapeptide repeat proteins"/>
    <property type="match status" value="1"/>
</dbReference>
<dbReference type="GO" id="GO:0006048">
    <property type="term" value="P:UDP-N-acetylglucosamine biosynthetic process"/>
    <property type="evidence" value="ECO:0007669"/>
    <property type="project" value="UniProtKB-UniPathway"/>
</dbReference>
<comment type="caution">
    <text evidence="18">Lacks conserved residue(s) required for the propagation of feature annotation.</text>
</comment>
<dbReference type="Gene3D" id="3.90.550.10">
    <property type="entry name" value="Spore Coat Polysaccharide Biosynthesis Protein SpsA, Chain A"/>
    <property type="match status" value="1"/>
</dbReference>
<feature type="region of interest" description="Pyrophosphorylase" evidence="18">
    <location>
        <begin position="1"/>
        <end position="229"/>
    </location>
</feature>
<feature type="binding site" evidence="18">
    <location>
        <position position="380"/>
    </location>
    <ligand>
        <name>acetyl-CoA</name>
        <dbReference type="ChEBI" id="CHEBI:57288"/>
    </ligand>
</feature>
<feature type="binding site" evidence="18">
    <location>
        <position position="227"/>
    </location>
    <ligand>
        <name>UDP-N-acetyl-alpha-D-glucosamine</name>
        <dbReference type="ChEBI" id="CHEBI:57705"/>
    </ligand>
</feature>
<keyword evidence="4 18" id="KW-0963">Cytoplasm</keyword>
<protein>
    <recommendedName>
        <fullName evidence="18">Bifunctional protein GlmU</fullName>
    </recommendedName>
    <domain>
        <recommendedName>
            <fullName evidence="18">UDP-N-acetylglucosamine pyrophosphorylase</fullName>
            <ecNumber evidence="18">2.7.7.23</ecNumber>
        </recommendedName>
        <alternativeName>
            <fullName evidence="18">N-acetylglucosamine-1-phosphate uridyltransferase</fullName>
        </alternativeName>
    </domain>
    <domain>
        <recommendedName>
            <fullName evidence="18">Glucosamine-1-phosphate N-acetyltransferase</fullName>
            <ecNumber evidence="18">2.3.1.157</ecNumber>
        </recommendedName>
    </domain>
</protein>
<organism evidence="20">
    <name type="scientific">uncultured Desulfovibrio sp</name>
    <dbReference type="NCBI Taxonomy" id="167968"/>
    <lineage>
        <taxon>Bacteria</taxon>
        <taxon>Pseudomonadati</taxon>
        <taxon>Thermodesulfobacteriota</taxon>
        <taxon>Desulfovibrionia</taxon>
        <taxon>Desulfovibrionales</taxon>
        <taxon>Desulfovibrionaceae</taxon>
        <taxon>Desulfovibrio</taxon>
        <taxon>environmental samples</taxon>
    </lineage>
</organism>
<comment type="pathway">
    <text evidence="18">Nucleotide-sugar biosynthesis; UDP-N-acetyl-alpha-D-glucosamine biosynthesis; N-acetyl-alpha-D-glucosamine 1-phosphate from alpha-D-glucosamine 6-phosphate (route II): step 2/2.</text>
</comment>
<feature type="binding site" evidence="18">
    <location>
        <begin position="386"/>
        <end position="387"/>
    </location>
    <ligand>
        <name>acetyl-CoA</name>
        <dbReference type="ChEBI" id="CHEBI:57288"/>
    </ligand>
</feature>
<evidence type="ECO:0000256" key="15">
    <source>
        <dbReference type="ARBA" id="ARBA00048247"/>
    </source>
</evidence>
<feature type="binding site" evidence="18">
    <location>
        <position position="227"/>
    </location>
    <ligand>
        <name>Mg(2+)</name>
        <dbReference type="ChEBI" id="CHEBI:18420"/>
    </ligand>
</feature>